<dbReference type="Proteomes" id="UP001248067">
    <property type="component" value="Unassembled WGS sequence"/>
</dbReference>
<comment type="caution">
    <text evidence="2">The sequence shown here is derived from an EMBL/GenBank/DDBJ whole genome shotgun (WGS) entry which is preliminary data.</text>
</comment>
<reference evidence="2 3" key="1">
    <citation type="submission" date="2019-06" db="EMBL/GenBank/DDBJ databases">
        <title>Evolution of Burkholderia multivorans in the lungs of Cystic Fibrosis patients.</title>
        <authorList>
            <person name="Moreira L.M."/>
        </authorList>
    </citation>
    <scope>NUCLEOTIDE SEQUENCE [LARGE SCALE GENOMIC DNA]</scope>
    <source>
        <strain evidence="2 3">VC13239</strain>
    </source>
</reference>
<accession>A0ABU2EE83</accession>
<feature type="compositionally biased region" description="Low complexity" evidence="1">
    <location>
        <begin position="35"/>
        <end position="44"/>
    </location>
</feature>
<organism evidence="2 3">
    <name type="scientific">Burkholderia pseudomultivorans</name>
    <dbReference type="NCBI Taxonomy" id="1207504"/>
    <lineage>
        <taxon>Bacteria</taxon>
        <taxon>Pseudomonadati</taxon>
        <taxon>Pseudomonadota</taxon>
        <taxon>Betaproteobacteria</taxon>
        <taxon>Burkholderiales</taxon>
        <taxon>Burkholderiaceae</taxon>
        <taxon>Burkholderia</taxon>
        <taxon>Burkholderia cepacia complex</taxon>
    </lineage>
</organism>
<evidence type="ECO:0000313" key="3">
    <source>
        <dbReference type="Proteomes" id="UP001248067"/>
    </source>
</evidence>
<sequence length="394" mass="39600">MRNIKTLAAAVTLSVLVDACGGGSGGGSSGGGSSSTGTGTTTTGTSNGTTLLAQYIVPADIAGAVVTNYSGPAFNVGNSGMQSACSGTVSSTVVDAPDVIVFSANGASLKAQELAADLFEQAVPQIRTALGLSASGVAFDGTNKVQLCVDTALGQSSGETGTSLEGQTNLGSPGPVIQIMSADSANFDARYPGATSYTSPVGQSYGSLFVHEGTHAALYSLSEPFGGMETWFQEGMATTVAQQPMGTKASILTLVQGTDVLSTTNLNTNMDAYPAYEATVQYLTSSAAGGLGYGLTNIPTFIAAYKAAAMAACAQPIPNGIIPPASQTQSMPSGEYNVCVGGAGSIDTRVQAAFDTAFNSTFKDSNGSPLLLHTADGANSLEATLYQRLSAFLP</sequence>
<proteinExistence type="predicted"/>
<feature type="compositionally biased region" description="Gly residues" evidence="1">
    <location>
        <begin position="24"/>
        <end position="34"/>
    </location>
</feature>
<dbReference type="RefSeq" id="WP_244131504.1">
    <property type="nucleotide sequence ID" value="NZ_CADFDQ010000031.1"/>
</dbReference>
<protein>
    <recommendedName>
        <fullName evidence="4">Lipoprotein</fullName>
    </recommendedName>
</protein>
<name>A0ABU2EE83_9BURK</name>
<gene>
    <name evidence="2" type="ORF">FEQ00_06263</name>
</gene>
<evidence type="ECO:0008006" key="4">
    <source>
        <dbReference type="Google" id="ProtNLM"/>
    </source>
</evidence>
<feature type="region of interest" description="Disordered" evidence="1">
    <location>
        <begin position="24"/>
        <end position="44"/>
    </location>
</feature>
<evidence type="ECO:0000256" key="1">
    <source>
        <dbReference type="SAM" id="MobiDB-lite"/>
    </source>
</evidence>
<dbReference type="EMBL" id="VJSY01000071">
    <property type="protein sequence ID" value="MDR8757803.1"/>
    <property type="molecule type" value="Genomic_DNA"/>
</dbReference>
<evidence type="ECO:0000313" key="2">
    <source>
        <dbReference type="EMBL" id="MDR8757803.1"/>
    </source>
</evidence>
<keyword evidence="3" id="KW-1185">Reference proteome</keyword>